<evidence type="ECO:0000313" key="2">
    <source>
        <dbReference type="EMBL" id="MDR7334580.1"/>
    </source>
</evidence>
<proteinExistence type="predicted"/>
<accession>A0ABU2AC44</accession>
<dbReference type="EMBL" id="JAVDXV010000007">
    <property type="protein sequence ID" value="MDR7334580.1"/>
    <property type="molecule type" value="Genomic_DNA"/>
</dbReference>
<gene>
    <name evidence="2" type="ORF">J2X21_003736</name>
</gene>
<keyword evidence="1" id="KW-0472">Membrane</keyword>
<sequence>MPLIAYSLPNWVLGAGLVCAWVLIALAMQQLFPQRWRDRASDTDRNVALAALGVIATINSLLLAFSAVSVWDSFATAEHAVQREATAVAQLGRSLTVLDTSQARLARERLRAYGRSVVTREWPEMQQERQSPATLAAFDALFGALGDLKQSTPAETPLLTQTWQQANDLLDYRRARLQAAKGKVPGTLWAVVLVGSALTLLPMAVLPISTSSRGALLVLAVTLGLVFHFVAAMDRPFLGTECVTAEAIEDALAGLQRPPPRPATAVPP</sequence>
<evidence type="ECO:0008006" key="4">
    <source>
        <dbReference type="Google" id="ProtNLM"/>
    </source>
</evidence>
<keyword evidence="1" id="KW-0812">Transmembrane</keyword>
<feature type="transmembrane region" description="Helical" evidence="1">
    <location>
        <begin position="215"/>
        <end position="233"/>
    </location>
</feature>
<protein>
    <recommendedName>
        <fullName evidence="4">DUF4239 domain-containing protein</fullName>
    </recommendedName>
</protein>
<keyword evidence="3" id="KW-1185">Reference proteome</keyword>
<name>A0ABU2AC44_9BURK</name>
<feature type="transmembrane region" description="Helical" evidence="1">
    <location>
        <begin position="187"/>
        <end position="208"/>
    </location>
</feature>
<dbReference type="Proteomes" id="UP001180825">
    <property type="component" value="Unassembled WGS sequence"/>
</dbReference>
<reference evidence="2 3" key="1">
    <citation type="submission" date="2023-07" db="EMBL/GenBank/DDBJ databases">
        <title>Sorghum-associated microbial communities from plants grown in Nebraska, USA.</title>
        <authorList>
            <person name="Schachtman D."/>
        </authorList>
    </citation>
    <scope>NUCLEOTIDE SEQUENCE [LARGE SCALE GENOMIC DNA]</scope>
    <source>
        <strain evidence="2 3">BE316</strain>
    </source>
</reference>
<keyword evidence="1" id="KW-1133">Transmembrane helix</keyword>
<evidence type="ECO:0000256" key="1">
    <source>
        <dbReference type="SAM" id="Phobius"/>
    </source>
</evidence>
<comment type="caution">
    <text evidence="2">The sequence shown here is derived from an EMBL/GenBank/DDBJ whole genome shotgun (WGS) entry which is preliminary data.</text>
</comment>
<dbReference type="Pfam" id="PF14023">
    <property type="entry name" value="Bestrophin-like"/>
    <property type="match status" value="1"/>
</dbReference>
<feature type="transmembrane region" description="Helical" evidence="1">
    <location>
        <begin position="6"/>
        <end position="26"/>
    </location>
</feature>
<organism evidence="2 3">
    <name type="scientific">Roseateles asaccharophilus</name>
    <dbReference type="NCBI Taxonomy" id="582607"/>
    <lineage>
        <taxon>Bacteria</taxon>
        <taxon>Pseudomonadati</taxon>
        <taxon>Pseudomonadota</taxon>
        <taxon>Betaproteobacteria</taxon>
        <taxon>Burkholderiales</taxon>
        <taxon>Sphaerotilaceae</taxon>
        <taxon>Roseateles</taxon>
    </lineage>
</organism>
<evidence type="ECO:0000313" key="3">
    <source>
        <dbReference type="Proteomes" id="UP001180825"/>
    </source>
</evidence>
<feature type="transmembrane region" description="Helical" evidence="1">
    <location>
        <begin position="47"/>
        <end position="71"/>
    </location>
</feature>
<dbReference type="InterPro" id="IPR025333">
    <property type="entry name" value="DUF4239"/>
</dbReference>
<dbReference type="RefSeq" id="WP_310331104.1">
    <property type="nucleotide sequence ID" value="NZ_JAVDXV010000007.1"/>
</dbReference>